<comment type="caution">
    <text evidence="1">The sequence shown here is derived from an EMBL/GenBank/DDBJ whole genome shotgun (WGS) entry which is preliminary data.</text>
</comment>
<evidence type="ECO:0000313" key="1">
    <source>
        <dbReference type="EMBL" id="KAL3583134.1"/>
    </source>
</evidence>
<dbReference type="EMBL" id="RCHU02000007">
    <property type="protein sequence ID" value="KAL3583134.1"/>
    <property type="molecule type" value="Genomic_DNA"/>
</dbReference>
<dbReference type="Proteomes" id="UP000309997">
    <property type="component" value="Unassembled WGS sequence"/>
</dbReference>
<organism evidence="1 2">
    <name type="scientific">Populus alba</name>
    <name type="common">White poplar</name>
    <dbReference type="NCBI Taxonomy" id="43335"/>
    <lineage>
        <taxon>Eukaryota</taxon>
        <taxon>Viridiplantae</taxon>
        <taxon>Streptophyta</taxon>
        <taxon>Embryophyta</taxon>
        <taxon>Tracheophyta</taxon>
        <taxon>Spermatophyta</taxon>
        <taxon>Magnoliopsida</taxon>
        <taxon>eudicotyledons</taxon>
        <taxon>Gunneridae</taxon>
        <taxon>Pentapetalae</taxon>
        <taxon>rosids</taxon>
        <taxon>fabids</taxon>
        <taxon>Malpighiales</taxon>
        <taxon>Salicaceae</taxon>
        <taxon>Saliceae</taxon>
        <taxon>Populus</taxon>
    </lineage>
</organism>
<proteinExistence type="predicted"/>
<accession>A0ACC4BYC1</accession>
<name>A0ACC4BYC1_POPAL</name>
<sequence length="645" mass="73516">MRITRSDEGPGNSNLVEEYKLKDAEGYNVIPSKVIEVQLPVDSAVFEGNSISNDHELLLVAYGLFHTFKGLFADVILGSRDRDTSQTIFRSISYENAYKLIEMECGFMYDLLYTKAMLVYNPWGLGLRFISFLLACFVLVLFSLTSEKQDYSKLEQQRYLTNVEVTGSLKEWIFNHFKKKLNEIQQETELGSYNLGALNTARGNLVLQKYSHSELNWSIEVEFDKSILIWHIATEICCKLEDSTDDIILSKHHISKLLSEYMLYLLVMNPSMFPVGMGQFVFEDTCAEAVRFFSTAGKLDVHRNLLQQYNTGVQQPGERYRSKKSVLSDACRLAQQLVDISDKEQSSFIGDSEGHHPIDGDIEMGIRGSRSNPDMGMEAFNKKIQEVGKQLDKINGLLKNLKEANEDSKSVTKASAMKAIKKRMEKDVDEVGKIARNVKERIIAINKDNLDSRQKPGCEKGTGVDRARMNVTNAITKRFRDLMTEFQTLRQKIQDEYRELVERRVITGLYTTKNTETIDHLIETGNSEQTFQRAIQEQGRGEVLNTLEEIQERHDAVKEIEKKLLELKEIFGDLAVLVDAQGEILDNIENQVTNAVDHVHNGTDALRTARNLQKKSRKCMMIAIILVLIIAIIIVLSILKPWKKN</sequence>
<evidence type="ECO:0000313" key="2">
    <source>
        <dbReference type="Proteomes" id="UP000309997"/>
    </source>
</evidence>
<keyword evidence="2" id="KW-1185">Reference proteome</keyword>
<reference evidence="1 2" key="1">
    <citation type="journal article" date="2024" name="Plant Biotechnol. J.">
        <title>Genome and CRISPR/Cas9 system of a widespread forest tree (Populus alba) in the world.</title>
        <authorList>
            <person name="Liu Y.J."/>
            <person name="Jiang P.F."/>
            <person name="Han X.M."/>
            <person name="Li X.Y."/>
            <person name="Wang H.M."/>
            <person name="Wang Y.J."/>
            <person name="Wang X.X."/>
            <person name="Zeng Q.Y."/>
        </authorList>
    </citation>
    <scope>NUCLEOTIDE SEQUENCE [LARGE SCALE GENOMIC DNA]</scope>
    <source>
        <strain evidence="2">cv. PAL-ZL1</strain>
    </source>
</reference>
<gene>
    <name evidence="1" type="ORF">D5086_014195</name>
</gene>
<protein>
    <submittedName>
        <fullName evidence="1">Uncharacterized protein</fullName>
    </submittedName>
</protein>